<evidence type="ECO:0000313" key="1">
    <source>
        <dbReference type="EMBL" id="SLM37700.1"/>
    </source>
</evidence>
<protein>
    <submittedName>
        <fullName evidence="1">Protein kinase domain protein</fullName>
    </submittedName>
</protein>
<reference evidence="2" key="1">
    <citation type="submission" date="2017-03" db="EMBL/GenBank/DDBJ databases">
        <authorList>
            <person name="Sharma R."/>
            <person name="Thines M."/>
        </authorList>
    </citation>
    <scope>NUCLEOTIDE SEQUENCE [LARGE SCALE GENOMIC DNA]</scope>
</reference>
<accession>A0A1W5D3W3</accession>
<name>A0A1W5D3W3_9LECA</name>
<keyword evidence="1" id="KW-0418">Kinase</keyword>
<dbReference type="Gene3D" id="3.30.200.20">
    <property type="entry name" value="Phosphorylase Kinase, domain 1"/>
    <property type="match status" value="1"/>
</dbReference>
<dbReference type="AlphaFoldDB" id="A0A1W5D3W3"/>
<keyword evidence="1" id="KW-0808">Transferase</keyword>
<dbReference type="Proteomes" id="UP000192927">
    <property type="component" value="Unassembled WGS sequence"/>
</dbReference>
<dbReference type="InterPro" id="IPR011009">
    <property type="entry name" value="Kinase-like_dom_sf"/>
</dbReference>
<proteinExistence type="predicted"/>
<keyword evidence="2" id="KW-1185">Reference proteome</keyword>
<evidence type="ECO:0000313" key="2">
    <source>
        <dbReference type="Proteomes" id="UP000192927"/>
    </source>
</evidence>
<dbReference type="SUPFAM" id="SSF56112">
    <property type="entry name" value="Protein kinase-like (PK-like)"/>
    <property type="match status" value="1"/>
</dbReference>
<dbReference type="GO" id="GO:0016301">
    <property type="term" value="F:kinase activity"/>
    <property type="evidence" value="ECO:0007669"/>
    <property type="project" value="UniProtKB-KW"/>
</dbReference>
<organism evidence="1 2">
    <name type="scientific">Lasallia pustulata</name>
    <dbReference type="NCBI Taxonomy" id="136370"/>
    <lineage>
        <taxon>Eukaryota</taxon>
        <taxon>Fungi</taxon>
        <taxon>Dikarya</taxon>
        <taxon>Ascomycota</taxon>
        <taxon>Pezizomycotina</taxon>
        <taxon>Lecanoromycetes</taxon>
        <taxon>OSLEUM clade</taxon>
        <taxon>Umbilicariomycetidae</taxon>
        <taxon>Umbilicariales</taxon>
        <taxon>Umbilicariaceae</taxon>
        <taxon>Lasallia</taxon>
    </lineage>
</organism>
<dbReference type="EMBL" id="FWEW01001806">
    <property type="protein sequence ID" value="SLM37700.1"/>
    <property type="molecule type" value="Genomic_DNA"/>
</dbReference>
<sequence>MTTFLRWGLQLFQRRISSTRQFQQSAFHILNAAEKIREENLAWYKPEHFYPLRIGEVFHSRYEVLGKHGYGAYSTVWLCQDLR</sequence>